<protein>
    <submittedName>
        <fullName evidence="1">Uncharacterized protein</fullName>
    </submittedName>
</protein>
<reference evidence="1 2" key="1">
    <citation type="journal article" date="2017" name="Int. J. Syst. Evol. Microbiol.">
        <title>Mucilaginibacterpsychrotolerans sp. nov., isolated from peatlands.</title>
        <authorList>
            <person name="Deng Y."/>
            <person name="Shen L."/>
            <person name="Xu B."/>
            <person name="Liu Y."/>
            <person name="Gu Z."/>
            <person name="Liu H."/>
            <person name="Zhou Y."/>
        </authorList>
    </citation>
    <scope>NUCLEOTIDE SEQUENCE [LARGE SCALE GENOMIC DNA]</scope>
    <source>
        <strain evidence="1 2">NH7-4</strain>
    </source>
</reference>
<comment type="caution">
    <text evidence="1">The sequence shown here is derived from an EMBL/GenBank/DDBJ whole genome shotgun (WGS) entry which is preliminary data.</text>
</comment>
<dbReference type="AlphaFoldDB" id="A0A4Y8SNW3"/>
<evidence type="ECO:0000313" key="2">
    <source>
        <dbReference type="Proteomes" id="UP000297540"/>
    </source>
</evidence>
<evidence type="ECO:0000313" key="1">
    <source>
        <dbReference type="EMBL" id="TFF40628.1"/>
    </source>
</evidence>
<dbReference type="Proteomes" id="UP000297540">
    <property type="component" value="Unassembled WGS sequence"/>
</dbReference>
<proteinExistence type="predicted"/>
<organism evidence="1 2">
    <name type="scientific">Mucilaginibacter psychrotolerans</name>
    <dbReference type="NCBI Taxonomy" id="1524096"/>
    <lineage>
        <taxon>Bacteria</taxon>
        <taxon>Pseudomonadati</taxon>
        <taxon>Bacteroidota</taxon>
        <taxon>Sphingobacteriia</taxon>
        <taxon>Sphingobacteriales</taxon>
        <taxon>Sphingobacteriaceae</taxon>
        <taxon>Mucilaginibacter</taxon>
    </lineage>
</organism>
<gene>
    <name evidence="1" type="ORF">E2R66_00130</name>
</gene>
<dbReference type="EMBL" id="SOZE01000001">
    <property type="protein sequence ID" value="TFF40628.1"/>
    <property type="molecule type" value="Genomic_DNA"/>
</dbReference>
<accession>A0A4Y8SNW3</accession>
<name>A0A4Y8SNW3_9SPHI</name>
<sequence>MTGKELVYNLEKAGYFKYTDNDKLAFVQDSIIKHFETDKVFITEFNSKPPFKSYDLRFYDCGDGEELYEEGGVIDLLKEMQPFFDKNRVKLHYSDDNYINDFHSIKINGRTYVMAKGSLLMWGETMAQFVEMVNFELQDQHSSERLYLMTNENEYMMFLTQEQYDILTANLAFDKRPQTVNEWVKNKTDEMQRMMNR</sequence>
<keyword evidence="2" id="KW-1185">Reference proteome</keyword>